<reference evidence="2" key="1">
    <citation type="journal article" date="2019" name="Plant Biotechnol. J.">
        <title>Genome sequencing of the Australian wild diploid species Gossypium australe highlights disease resistance and delayed gland morphogenesis.</title>
        <authorList>
            <person name="Cai Y."/>
            <person name="Cai X."/>
            <person name="Wang Q."/>
            <person name="Wang P."/>
            <person name="Zhang Y."/>
            <person name="Cai C."/>
            <person name="Xu Y."/>
            <person name="Wang K."/>
            <person name="Zhou Z."/>
            <person name="Wang C."/>
            <person name="Geng S."/>
            <person name="Li B."/>
            <person name="Dong Q."/>
            <person name="Hou Y."/>
            <person name="Wang H."/>
            <person name="Ai P."/>
            <person name="Liu Z."/>
            <person name="Yi F."/>
            <person name="Sun M."/>
            <person name="An G."/>
            <person name="Cheng J."/>
            <person name="Zhang Y."/>
            <person name="Shi Q."/>
            <person name="Xie Y."/>
            <person name="Shi X."/>
            <person name="Chang Y."/>
            <person name="Huang F."/>
            <person name="Chen Y."/>
            <person name="Hong S."/>
            <person name="Mi L."/>
            <person name="Sun Q."/>
            <person name="Zhang L."/>
            <person name="Zhou B."/>
            <person name="Peng R."/>
            <person name="Zhang X."/>
            <person name="Liu F."/>
        </authorList>
    </citation>
    <scope>NUCLEOTIDE SEQUENCE [LARGE SCALE GENOMIC DNA]</scope>
    <source>
        <strain evidence="2">cv. PA1801</strain>
    </source>
</reference>
<proteinExistence type="predicted"/>
<sequence>MHALKNGGKGKRERGSFALKLDMSKAYNRGEDFDKDIRQEDPLSLILFYNTHKGFFHFVESRKKRRKDARLKILCLARPQKKEGK</sequence>
<accession>A0A5B6WIN4</accession>
<dbReference type="EMBL" id="SMMG02000003">
    <property type="protein sequence ID" value="KAA3480965.1"/>
    <property type="molecule type" value="Genomic_DNA"/>
</dbReference>
<dbReference type="Proteomes" id="UP000325315">
    <property type="component" value="Unassembled WGS sequence"/>
</dbReference>
<gene>
    <name evidence="1" type="ORF">EPI10_021366</name>
</gene>
<evidence type="ECO:0008006" key="3">
    <source>
        <dbReference type="Google" id="ProtNLM"/>
    </source>
</evidence>
<protein>
    <recommendedName>
        <fullName evidence="3">Reverse transcriptase</fullName>
    </recommendedName>
</protein>
<keyword evidence="2" id="KW-1185">Reference proteome</keyword>
<comment type="caution">
    <text evidence="1">The sequence shown here is derived from an EMBL/GenBank/DDBJ whole genome shotgun (WGS) entry which is preliminary data.</text>
</comment>
<name>A0A5B6WIN4_9ROSI</name>
<dbReference type="AlphaFoldDB" id="A0A5B6WIN4"/>
<organism evidence="1 2">
    <name type="scientific">Gossypium australe</name>
    <dbReference type="NCBI Taxonomy" id="47621"/>
    <lineage>
        <taxon>Eukaryota</taxon>
        <taxon>Viridiplantae</taxon>
        <taxon>Streptophyta</taxon>
        <taxon>Embryophyta</taxon>
        <taxon>Tracheophyta</taxon>
        <taxon>Spermatophyta</taxon>
        <taxon>Magnoliopsida</taxon>
        <taxon>eudicotyledons</taxon>
        <taxon>Gunneridae</taxon>
        <taxon>Pentapetalae</taxon>
        <taxon>rosids</taxon>
        <taxon>malvids</taxon>
        <taxon>Malvales</taxon>
        <taxon>Malvaceae</taxon>
        <taxon>Malvoideae</taxon>
        <taxon>Gossypium</taxon>
    </lineage>
</organism>
<evidence type="ECO:0000313" key="1">
    <source>
        <dbReference type="EMBL" id="KAA3480965.1"/>
    </source>
</evidence>
<evidence type="ECO:0000313" key="2">
    <source>
        <dbReference type="Proteomes" id="UP000325315"/>
    </source>
</evidence>